<keyword evidence="6 7" id="KW-0472">Membrane</keyword>
<feature type="transmembrane region" description="Helical" evidence="7">
    <location>
        <begin position="20"/>
        <end position="43"/>
    </location>
</feature>
<feature type="transmembrane region" description="Helical" evidence="7">
    <location>
        <begin position="306"/>
        <end position="330"/>
    </location>
</feature>
<evidence type="ECO:0000256" key="1">
    <source>
        <dbReference type="ARBA" id="ARBA00004651"/>
    </source>
</evidence>
<dbReference type="InParanoid" id="E3J0E2"/>
<evidence type="ECO:0000313" key="9">
    <source>
        <dbReference type="EMBL" id="ADP81571.1"/>
    </source>
</evidence>
<feature type="transmembrane region" description="Helical" evidence="7">
    <location>
        <begin position="232"/>
        <end position="256"/>
    </location>
</feature>
<dbReference type="PROSITE" id="PS50850">
    <property type="entry name" value="MFS"/>
    <property type="match status" value="1"/>
</dbReference>
<feature type="transmembrane region" description="Helical" evidence="7">
    <location>
        <begin position="342"/>
        <end position="364"/>
    </location>
</feature>
<dbReference type="InterPro" id="IPR020846">
    <property type="entry name" value="MFS_dom"/>
</dbReference>
<dbReference type="PANTHER" id="PTHR42718">
    <property type="entry name" value="MAJOR FACILITATOR SUPERFAMILY MULTIDRUG TRANSPORTER MFSC"/>
    <property type="match status" value="1"/>
</dbReference>
<reference evidence="9 10" key="1">
    <citation type="submission" date="2010-10" db="EMBL/GenBank/DDBJ databases">
        <title>Complete sequence of Frankia sp. EuI1c.</title>
        <authorList>
            <consortium name="US DOE Joint Genome Institute"/>
            <person name="Lucas S."/>
            <person name="Copeland A."/>
            <person name="Lapidus A."/>
            <person name="Cheng J.-F."/>
            <person name="Bruce D."/>
            <person name="Goodwin L."/>
            <person name="Pitluck S."/>
            <person name="Chertkov O."/>
            <person name="Detter J.C."/>
            <person name="Han C."/>
            <person name="Tapia R."/>
            <person name="Land M."/>
            <person name="Hauser L."/>
            <person name="Jeffries C."/>
            <person name="Kyrpides N."/>
            <person name="Ivanova N."/>
            <person name="Mikhailova N."/>
            <person name="Beauchemin N."/>
            <person name="Sen A."/>
            <person name="Sur S.A."/>
            <person name="Gtari M."/>
            <person name="Wall L."/>
            <person name="Tisa L."/>
            <person name="Woyke T."/>
        </authorList>
    </citation>
    <scope>NUCLEOTIDE SEQUENCE [LARGE SCALE GENOMIC DNA]</scope>
    <source>
        <strain evidence="10">DSM 45817 / CECT 9037 / EuI1c</strain>
    </source>
</reference>
<evidence type="ECO:0000256" key="3">
    <source>
        <dbReference type="ARBA" id="ARBA00022475"/>
    </source>
</evidence>
<evidence type="ECO:0000256" key="2">
    <source>
        <dbReference type="ARBA" id="ARBA00022448"/>
    </source>
</evidence>
<evidence type="ECO:0000256" key="7">
    <source>
        <dbReference type="SAM" id="Phobius"/>
    </source>
</evidence>
<protein>
    <submittedName>
        <fullName evidence="9">Major facilitator superfamily MFS_1</fullName>
    </submittedName>
</protein>
<gene>
    <name evidence="9" type="ordered locus">FraEuI1c_3564</name>
</gene>
<keyword evidence="10" id="KW-1185">Reference proteome</keyword>
<accession>E3J0E2</accession>
<dbReference type="Gene3D" id="1.20.1720.10">
    <property type="entry name" value="Multidrug resistance protein D"/>
    <property type="match status" value="1"/>
</dbReference>
<evidence type="ECO:0000256" key="4">
    <source>
        <dbReference type="ARBA" id="ARBA00022692"/>
    </source>
</evidence>
<dbReference type="PANTHER" id="PTHR42718:SF46">
    <property type="entry name" value="BLR6921 PROTEIN"/>
    <property type="match status" value="1"/>
</dbReference>
<dbReference type="InterPro" id="IPR036259">
    <property type="entry name" value="MFS_trans_sf"/>
</dbReference>
<feature type="transmembrane region" description="Helical" evidence="7">
    <location>
        <begin position="170"/>
        <end position="194"/>
    </location>
</feature>
<dbReference type="AlphaFoldDB" id="E3J0E2"/>
<dbReference type="eggNOG" id="COG2814">
    <property type="taxonomic scope" value="Bacteria"/>
</dbReference>
<dbReference type="GO" id="GO:0022857">
    <property type="term" value="F:transmembrane transporter activity"/>
    <property type="evidence" value="ECO:0007669"/>
    <property type="project" value="InterPro"/>
</dbReference>
<feature type="transmembrane region" description="Helical" evidence="7">
    <location>
        <begin position="49"/>
        <end position="71"/>
    </location>
</feature>
<keyword evidence="4 7" id="KW-0812">Transmembrane</keyword>
<dbReference type="EMBL" id="CP002299">
    <property type="protein sequence ID" value="ADP81571.1"/>
    <property type="molecule type" value="Genomic_DNA"/>
</dbReference>
<feature type="transmembrane region" description="Helical" evidence="7">
    <location>
        <begin position="206"/>
        <end position="226"/>
    </location>
</feature>
<feature type="transmembrane region" description="Helical" evidence="7">
    <location>
        <begin position="140"/>
        <end position="158"/>
    </location>
</feature>
<comment type="subcellular location">
    <subcellularLocation>
        <location evidence="1">Cell membrane</location>
        <topology evidence="1">Multi-pass membrane protein</topology>
    </subcellularLocation>
</comment>
<feature type="transmembrane region" description="Helical" evidence="7">
    <location>
        <begin position="83"/>
        <end position="102"/>
    </location>
</feature>
<sequence length="503" mass="50076">MGLGGGSGSAVGRPRLLVGALVYTGLVVSLIGTLGTPLIPLIVRDQHVSFVAAQWMLTVTLLVGAVAGPTLGRLGDGPRRKGVLMGGLGSVLAGAAVAATAGNFPQLLVGRALMGLGLGLMPLTFAIARDCLPRPMNLRVVAMLSVTVASGTGLGYPLTGTIADHVDYHFAFWLAAVLGAVAIGLIAVAVPGAAPADAGVDRPRRPFDVPGALLIGLSLGTVLLGFSEATSWGWASPAVLGLFAAGIVLAAGWFAVERTSRAPLVELRYLTPLPVLVSNGAAVFMGFGLFGIVSLIIRLVETPLSAGYGFGGGVSLAGLVIMPLSVGTLVATRAARVVERRYGTATVLLLGGLLVATAGFGLALRRDHLLEVGLATALMGTGIGTSFAAMPTLIITHVPPAETGSATSFNQALRVVGGSMGSALVASMLAGFTPAGGLLPRDGGYTVAFLLLGAVSLLGGLLSLVLRQGRASASPVPAGARPAVLPVGGGGAPNPATGPAATA</sequence>
<dbReference type="GO" id="GO:0005886">
    <property type="term" value="C:plasma membrane"/>
    <property type="evidence" value="ECO:0007669"/>
    <property type="project" value="UniProtKB-SubCell"/>
</dbReference>
<evidence type="ECO:0000313" key="10">
    <source>
        <dbReference type="Proteomes" id="UP000002484"/>
    </source>
</evidence>
<dbReference type="InterPro" id="IPR011701">
    <property type="entry name" value="MFS"/>
</dbReference>
<keyword evidence="2" id="KW-0813">Transport</keyword>
<dbReference type="SUPFAM" id="SSF103473">
    <property type="entry name" value="MFS general substrate transporter"/>
    <property type="match status" value="2"/>
</dbReference>
<evidence type="ECO:0000259" key="8">
    <source>
        <dbReference type="PROSITE" id="PS50850"/>
    </source>
</evidence>
<feature type="transmembrane region" description="Helical" evidence="7">
    <location>
        <begin position="376"/>
        <end position="400"/>
    </location>
</feature>
<dbReference type="Pfam" id="PF07690">
    <property type="entry name" value="MFS_1"/>
    <property type="match status" value="2"/>
</dbReference>
<keyword evidence="3" id="KW-1003">Cell membrane</keyword>
<feature type="transmembrane region" description="Helical" evidence="7">
    <location>
        <begin position="412"/>
        <end position="432"/>
    </location>
</feature>
<dbReference type="STRING" id="298654.FraEuI1c_3564"/>
<dbReference type="Proteomes" id="UP000002484">
    <property type="component" value="Chromosome"/>
</dbReference>
<evidence type="ECO:0000256" key="6">
    <source>
        <dbReference type="ARBA" id="ARBA00023136"/>
    </source>
</evidence>
<feature type="transmembrane region" description="Helical" evidence="7">
    <location>
        <begin position="444"/>
        <end position="466"/>
    </location>
</feature>
<keyword evidence="5 7" id="KW-1133">Transmembrane helix</keyword>
<feature type="transmembrane region" description="Helical" evidence="7">
    <location>
        <begin position="276"/>
        <end position="300"/>
    </location>
</feature>
<dbReference type="KEGG" id="fri:FraEuI1c_3564"/>
<feature type="transmembrane region" description="Helical" evidence="7">
    <location>
        <begin position="108"/>
        <end position="128"/>
    </location>
</feature>
<proteinExistence type="predicted"/>
<dbReference type="HOGENOM" id="CLU_000960_34_3_11"/>
<feature type="domain" description="Major facilitator superfamily (MFS) profile" evidence="8">
    <location>
        <begin position="13"/>
        <end position="471"/>
    </location>
</feature>
<dbReference type="Gene3D" id="1.20.1250.20">
    <property type="entry name" value="MFS general substrate transporter like domains"/>
    <property type="match status" value="1"/>
</dbReference>
<organism evidence="9 10">
    <name type="scientific">Pseudofrankia inefficax (strain DSM 45817 / CECT 9037 / DDB 130130 / EuI1c)</name>
    <name type="common">Frankia inefficax</name>
    <dbReference type="NCBI Taxonomy" id="298654"/>
    <lineage>
        <taxon>Bacteria</taxon>
        <taxon>Bacillati</taxon>
        <taxon>Actinomycetota</taxon>
        <taxon>Actinomycetes</taxon>
        <taxon>Frankiales</taxon>
        <taxon>Frankiaceae</taxon>
        <taxon>Pseudofrankia</taxon>
    </lineage>
</organism>
<evidence type="ECO:0000256" key="5">
    <source>
        <dbReference type="ARBA" id="ARBA00022989"/>
    </source>
</evidence>
<name>E3J0E2_PSEI1</name>